<sequence length="467" mass="54963">MFFMPRKITEKTFFQYLKCPSWVYYDATQSEPVRDALLLRLMDDGLIFEKEYEIIRDRPDVVEVMAEDPEEAFRQTVTFMREGRETIYRATLVDGHWVGTPDFLARVEGHSTFGSYYYVAADMKRTREVRDDYKFQGCFYAELLERIQGHKPVQGYVVTPEKKTMSYLIEEFEKEYKLTLQEIERIVAGEKPAHFLTSGCKQSPWFSTCRKDSESCNDLSILNRIWTEEVHALSRADITNVDAFAALSMKDIERRRPNITHSRLEMLHKQAVALTQKQHIILESPIFPEAKTELYFDIESDPLRDLDFLFGVLEVKRGRAKYHSFLASKPEDEGKMWHEFCDFMQGFLDVPVYHYGWYEADVVQRLGAKYGISELLRESFEHNFIDLLSMIRPSVIFPLSFYSLKDLAAYAGYKWHGEEPSGVNAVLWFEVWLKMQDQTYLDRILTYNEDDVRATWTLKKWVEKNAV</sequence>
<evidence type="ECO:0000313" key="2">
    <source>
        <dbReference type="EMBL" id="KKR87598.1"/>
    </source>
</evidence>
<dbReference type="AlphaFoldDB" id="A0A0G0UFD5"/>
<accession>A0A0G0UFD5</accession>
<comment type="caution">
    <text evidence="2">The sequence shown here is derived from an EMBL/GenBank/DDBJ whole genome shotgun (WGS) entry which is preliminary data.</text>
</comment>
<dbReference type="Proteomes" id="UP000034616">
    <property type="component" value="Unassembled WGS sequence"/>
</dbReference>
<dbReference type="Gene3D" id="3.90.320.10">
    <property type="match status" value="1"/>
</dbReference>
<dbReference type="InterPro" id="IPR012337">
    <property type="entry name" value="RNaseH-like_sf"/>
</dbReference>
<dbReference type="InterPro" id="IPR019993">
    <property type="entry name" value="RecB_nuclease_TM0106_put"/>
</dbReference>
<protein>
    <recommendedName>
        <fullName evidence="1">YprB ribonuclease H-like domain-containing protein</fullName>
    </recommendedName>
</protein>
<reference evidence="2 3" key="1">
    <citation type="journal article" date="2015" name="Nature">
        <title>rRNA introns, odd ribosomes, and small enigmatic genomes across a large radiation of phyla.</title>
        <authorList>
            <person name="Brown C.T."/>
            <person name="Hug L.A."/>
            <person name="Thomas B.C."/>
            <person name="Sharon I."/>
            <person name="Castelle C.J."/>
            <person name="Singh A."/>
            <person name="Wilkins M.J."/>
            <person name="Williams K.H."/>
            <person name="Banfield J.F."/>
        </authorList>
    </citation>
    <scope>NUCLEOTIDE SEQUENCE [LARGE SCALE GENOMIC DNA]</scope>
</reference>
<name>A0A0G0UFD5_9BACT</name>
<dbReference type="NCBIfam" id="TIGR03491">
    <property type="entry name" value="TM0106 family RecB-like putative nuclease"/>
    <property type="match status" value="1"/>
</dbReference>
<proteinExistence type="predicted"/>
<gene>
    <name evidence="2" type="ORF">UU35_C0002G0099</name>
</gene>
<feature type="domain" description="YprB ribonuclease H-like" evidence="1">
    <location>
        <begin position="294"/>
        <end position="462"/>
    </location>
</feature>
<dbReference type="SUPFAM" id="SSF53098">
    <property type="entry name" value="Ribonuclease H-like"/>
    <property type="match status" value="1"/>
</dbReference>
<organism evidence="2 3">
    <name type="scientific">Candidatus Uhrbacteria bacterium GW2011_GWC2_41_11</name>
    <dbReference type="NCBI Taxonomy" id="1618985"/>
    <lineage>
        <taxon>Bacteria</taxon>
        <taxon>Candidatus Uhriibacteriota</taxon>
    </lineage>
</organism>
<evidence type="ECO:0000259" key="1">
    <source>
        <dbReference type="Pfam" id="PF13482"/>
    </source>
</evidence>
<dbReference type="Pfam" id="PF13482">
    <property type="entry name" value="RNase_H_2"/>
    <property type="match status" value="1"/>
</dbReference>
<dbReference type="EMBL" id="LCAH01000002">
    <property type="protein sequence ID" value="KKR87598.1"/>
    <property type="molecule type" value="Genomic_DNA"/>
</dbReference>
<evidence type="ECO:0000313" key="3">
    <source>
        <dbReference type="Proteomes" id="UP000034616"/>
    </source>
</evidence>
<dbReference type="InterPro" id="IPR011604">
    <property type="entry name" value="PDDEXK-like_dom_sf"/>
</dbReference>
<dbReference type="InterPro" id="IPR038720">
    <property type="entry name" value="YprB_RNase_H-like_dom"/>
</dbReference>